<evidence type="ECO:0000313" key="2">
    <source>
        <dbReference type="Proteomes" id="UP001159042"/>
    </source>
</evidence>
<evidence type="ECO:0000313" key="1">
    <source>
        <dbReference type="EMBL" id="KAJ8910367.1"/>
    </source>
</evidence>
<reference evidence="1 2" key="1">
    <citation type="journal article" date="2023" name="Insect Mol. Biol.">
        <title>Genome sequencing provides insights into the evolution of gene families encoding plant cell wall-degrading enzymes in longhorned beetles.</title>
        <authorList>
            <person name="Shin N.R."/>
            <person name="Okamura Y."/>
            <person name="Kirsch R."/>
            <person name="Pauchet Y."/>
        </authorList>
    </citation>
    <scope>NUCLEOTIDE SEQUENCE [LARGE SCALE GENOMIC DNA]</scope>
    <source>
        <strain evidence="1">EAD_L_NR</strain>
    </source>
</reference>
<protein>
    <submittedName>
        <fullName evidence="1">Uncharacterized protein</fullName>
    </submittedName>
</protein>
<proteinExistence type="predicted"/>
<dbReference type="AlphaFoldDB" id="A0AAV8V835"/>
<name>A0AAV8V835_9CUCU</name>
<gene>
    <name evidence="1" type="ORF">NQ315_007478</name>
</gene>
<dbReference type="Proteomes" id="UP001159042">
    <property type="component" value="Unassembled WGS sequence"/>
</dbReference>
<accession>A0AAV8V835</accession>
<organism evidence="1 2">
    <name type="scientific">Exocentrus adspersus</name>
    <dbReference type="NCBI Taxonomy" id="1586481"/>
    <lineage>
        <taxon>Eukaryota</taxon>
        <taxon>Metazoa</taxon>
        <taxon>Ecdysozoa</taxon>
        <taxon>Arthropoda</taxon>
        <taxon>Hexapoda</taxon>
        <taxon>Insecta</taxon>
        <taxon>Pterygota</taxon>
        <taxon>Neoptera</taxon>
        <taxon>Endopterygota</taxon>
        <taxon>Coleoptera</taxon>
        <taxon>Polyphaga</taxon>
        <taxon>Cucujiformia</taxon>
        <taxon>Chrysomeloidea</taxon>
        <taxon>Cerambycidae</taxon>
        <taxon>Lamiinae</taxon>
        <taxon>Acanthocinini</taxon>
        <taxon>Exocentrus</taxon>
    </lineage>
</organism>
<comment type="caution">
    <text evidence="1">The sequence shown here is derived from an EMBL/GenBank/DDBJ whole genome shotgun (WGS) entry which is preliminary data.</text>
</comment>
<sequence length="31" mass="3611">MKIFLRVLADPGYQNADPAHRHDIHKVIKVQ</sequence>
<dbReference type="EMBL" id="JANEYG010000312">
    <property type="protein sequence ID" value="KAJ8910367.1"/>
    <property type="molecule type" value="Genomic_DNA"/>
</dbReference>
<keyword evidence="2" id="KW-1185">Reference proteome</keyword>